<keyword evidence="1" id="KW-0812">Transmembrane</keyword>
<name>A0A1H3NNB3_9BACI</name>
<dbReference type="AlphaFoldDB" id="A0A1H3NNB3"/>
<accession>A0A1H3NNB3</accession>
<feature type="transmembrane region" description="Helical" evidence="1">
    <location>
        <begin position="145"/>
        <end position="166"/>
    </location>
</feature>
<proteinExistence type="predicted"/>
<sequence length="170" mass="19851">MKQNYSLYITKLLAIFQIVFVICYFVYFLYIGLQWGFGERMKLLLFSDSVYIFLFVSTIGLLTFRRWGWWLSIILYAKLLLARAVTVIATFVNIRFGFIAETLHIYLFLSDLLLILLFAVIIVFFTRPATKKLYGISLSGVRLFFLAGTSAVIVYFIYFIVMLLMVNSFL</sequence>
<keyword evidence="1" id="KW-1133">Transmembrane helix</keyword>
<evidence type="ECO:0000313" key="2">
    <source>
        <dbReference type="EMBL" id="SDY90401.1"/>
    </source>
</evidence>
<feature type="transmembrane region" description="Helical" evidence="1">
    <location>
        <begin position="12"/>
        <end position="31"/>
    </location>
</feature>
<keyword evidence="1" id="KW-0472">Membrane</keyword>
<gene>
    <name evidence="2" type="ORF">SAMN05421736_104142</name>
</gene>
<reference evidence="3" key="1">
    <citation type="submission" date="2016-10" db="EMBL/GenBank/DDBJ databases">
        <authorList>
            <person name="Varghese N."/>
            <person name="Submissions S."/>
        </authorList>
    </citation>
    <scope>NUCLEOTIDE SEQUENCE [LARGE SCALE GENOMIC DNA]</scope>
    <source>
        <strain evidence="3">SP</strain>
    </source>
</reference>
<feature type="transmembrane region" description="Helical" evidence="1">
    <location>
        <begin position="43"/>
        <end position="63"/>
    </location>
</feature>
<dbReference type="OrthoDB" id="2868677at2"/>
<feature type="transmembrane region" description="Helical" evidence="1">
    <location>
        <begin position="105"/>
        <end position="125"/>
    </location>
</feature>
<evidence type="ECO:0000256" key="1">
    <source>
        <dbReference type="SAM" id="Phobius"/>
    </source>
</evidence>
<dbReference type="Proteomes" id="UP000198935">
    <property type="component" value="Unassembled WGS sequence"/>
</dbReference>
<organism evidence="2 3">
    <name type="scientific">Evansella caseinilytica</name>
    <dbReference type="NCBI Taxonomy" id="1503961"/>
    <lineage>
        <taxon>Bacteria</taxon>
        <taxon>Bacillati</taxon>
        <taxon>Bacillota</taxon>
        <taxon>Bacilli</taxon>
        <taxon>Bacillales</taxon>
        <taxon>Bacillaceae</taxon>
        <taxon>Evansella</taxon>
    </lineage>
</organism>
<keyword evidence="3" id="KW-1185">Reference proteome</keyword>
<protein>
    <submittedName>
        <fullName evidence="2">Uncharacterized protein</fullName>
    </submittedName>
</protein>
<feature type="transmembrane region" description="Helical" evidence="1">
    <location>
        <begin position="69"/>
        <end position="93"/>
    </location>
</feature>
<evidence type="ECO:0000313" key="3">
    <source>
        <dbReference type="Proteomes" id="UP000198935"/>
    </source>
</evidence>
<dbReference type="STRING" id="1503961.SAMN05421736_104142"/>
<dbReference type="EMBL" id="FNPI01000004">
    <property type="protein sequence ID" value="SDY90401.1"/>
    <property type="molecule type" value="Genomic_DNA"/>
</dbReference>